<protein>
    <submittedName>
        <fullName evidence="1">Uncharacterized protein</fullName>
    </submittedName>
</protein>
<name>A0ABP0F1G5_CLALP</name>
<sequence length="116" mass="13061">MPTNRQIICLLRYLSYRHSVLLVGGDNPGKYVFLEDPTRESLGSTVLPAMVANGTEKSVASLSDALQWMTDEEQKKLAERTRKILAKTGDINSAMIEAYSEENKDLKKAQRLDCFH</sequence>
<reference evidence="1 2" key="1">
    <citation type="submission" date="2024-02" db="EMBL/GenBank/DDBJ databases">
        <authorList>
            <person name="Daric V."/>
            <person name="Darras S."/>
        </authorList>
    </citation>
    <scope>NUCLEOTIDE SEQUENCE [LARGE SCALE GENOMIC DNA]</scope>
</reference>
<comment type="caution">
    <text evidence="1">The sequence shown here is derived from an EMBL/GenBank/DDBJ whole genome shotgun (WGS) entry which is preliminary data.</text>
</comment>
<organism evidence="1 2">
    <name type="scientific">Clavelina lepadiformis</name>
    <name type="common">Light-bulb sea squirt</name>
    <name type="synonym">Ascidia lepadiformis</name>
    <dbReference type="NCBI Taxonomy" id="159417"/>
    <lineage>
        <taxon>Eukaryota</taxon>
        <taxon>Metazoa</taxon>
        <taxon>Chordata</taxon>
        <taxon>Tunicata</taxon>
        <taxon>Ascidiacea</taxon>
        <taxon>Aplousobranchia</taxon>
        <taxon>Clavelinidae</taxon>
        <taxon>Clavelina</taxon>
    </lineage>
</organism>
<dbReference type="Proteomes" id="UP001642483">
    <property type="component" value="Unassembled WGS sequence"/>
</dbReference>
<evidence type="ECO:0000313" key="1">
    <source>
        <dbReference type="EMBL" id="CAK8673544.1"/>
    </source>
</evidence>
<accession>A0ABP0F1G5</accession>
<proteinExistence type="predicted"/>
<evidence type="ECO:0000313" key="2">
    <source>
        <dbReference type="Proteomes" id="UP001642483"/>
    </source>
</evidence>
<keyword evidence="2" id="KW-1185">Reference proteome</keyword>
<dbReference type="EMBL" id="CAWYQH010000002">
    <property type="protein sequence ID" value="CAK8673544.1"/>
    <property type="molecule type" value="Genomic_DNA"/>
</dbReference>
<gene>
    <name evidence="1" type="ORF">CVLEPA_LOCUS3327</name>
</gene>